<gene>
    <name evidence="3" type="ORF">E6H03_08770</name>
</gene>
<evidence type="ECO:0000259" key="2">
    <source>
        <dbReference type="Pfam" id="PF20229"/>
    </source>
</evidence>
<organism evidence="3 4">
    <name type="scientific">Candidatus Segetimicrobium genomatis</name>
    <dbReference type="NCBI Taxonomy" id="2569760"/>
    <lineage>
        <taxon>Bacteria</taxon>
        <taxon>Bacillati</taxon>
        <taxon>Candidatus Sysuimicrobiota</taxon>
        <taxon>Candidatus Sysuimicrobiia</taxon>
        <taxon>Candidatus Sysuimicrobiales</taxon>
        <taxon>Candidatus Segetimicrobiaceae</taxon>
        <taxon>Candidatus Segetimicrobium</taxon>
    </lineage>
</organism>
<dbReference type="InterPro" id="IPR046858">
    <property type="entry name" value="ChrB_N"/>
</dbReference>
<evidence type="ECO:0000313" key="4">
    <source>
        <dbReference type="Proteomes" id="UP000318093"/>
    </source>
</evidence>
<sequence length="320" mass="35579">MSWVVFSYSLPSAGRSSPRVAVWRRLRALGAIAPKGGVHVLPARDECVEAFQWLAQEVEQAKGDALLFRVERFEGLSDAQLIELFQEARKRDYDSLDARAADLEKSLDARAGRTRDLARARDLLARLRREHAEIARIDFFDCPAGAQAAGRLARIGQALAPGEAAEARVPPATVAAYRGKRWVTRPRPHVDRLACAWLIRRFINPGAQIRYATAPEPEEVAFDMRGAQFGHRGNLCTFETMLKAFGLDDPGLRAIAEIVHEIDLRDGRYTRPEVPGVDAILKGWVTYTDAEREAPGIALFDGLHAALSQVPRVAPSRKRR</sequence>
<dbReference type="EMBL" id="VBAN01000271">
    <property type="protein sequence ID" value="TMI80248.1"/>
    <property type="molecule type" value="Genomic_DNA"/>
</dbReference>
<evidence type="ECO:0000313" key="3">
    <source>
        <dbReference type="EMBL" id="TMI80248.1"/>
    </source>
</evidence>
<dbReference type="AlphaFoldDB" id="A0A537J9K9"/>
<feature type="domain" description="ChrB C-terminal" evidence="1">
    <location>
        <begin position="182"/>
        <end position="305"/>
    </location>
</feature>
<dbReference type="Pfam" id="PF09828">
    <property type="entry name" value="ChrB_C"/>
    <property type="match status" value="1"/>
</dbReference>
<reference evidence="3 4" key="1">
    <citation type="journal article" date="2019" name="Nat. Microbiol.">
        <title>Mediterranean grassland soil C-N compound turnover is dependent on rainfall and depth, and is mediated by genomically divergent microorganisms.</title>
        <authorList>
            <person name="Diamond S."/>
            <person name="Andeer P.F."/>
            <person name="Li Z."/>
            <person name="Crits-Christoph A."/>
            <person name="Burstein D."/>
            <person name="Anantharaman K."/>
            <person name="Lane K.R."/>
            <person name="Thomas B.C."/>
            <person name="Pan C."/>
            <person name="Northen T.R."/>
            <person name="Banfield J.F."/>
        </authorList>
    </citation>
    <scope>NUCLEOTIDE SEQUENCE [LARGE SCALE GENOMIC DNA]</scope>
    <source>
        <strain evidence="3">NP_6</strain>
    </source>
</reference>
<feature type="domain" description="ChrB N-terminal" evidence="2">
    <location>
        <begin position="19"/>
        <end position="159"/>
    </location>
</feature>
<name>A0A537J9K9_9BACT</name>
<protein>
    <submittedName>
        <fullName evidence="3">Chromate resistance protein</fullName>
    </submittedName>
</protein>
<proteinExistence type="predicted"/>
<dbReference type="Proteomes" id="UP000318093">
    <property type="component" value="Unassembled WGS sequence"/>
</dbReference>
<evidence type="ECO:0000259" key="1">
    <source>
        <dbReference type="Pfam" id="PF09828"/>
    </source>
</evidence>
<comment type="caution">
    <text evidence="3">The sequence shown here is derived from an EMBL/GenBank/DDBJ whole genome shotgun (WGS) entry which is preliminary data.</text>
</comment>
<dbReference type="InterPro" id="IPR018634">
    <property type="entry name" value="ChrB_C"/>
</dbReference>
<dbReference type="Pfam" id="PF20229">
    <property type="entry name" value="ChrB_N"/>
    <property type="match status" value="1"/>
</dbReference>
<accession>A0A537J9K9</accession>